<dbReference type="InterPro" id="IPR049730">
    <property type="entry name" value="SNF2/RAD54-like_C"/>
</dbReference>
<dbReference type="FunCoup" id="A0A066VWS4">
    <property type="interactions" value="204"/>
</dbReference>
<dbReference type="GO" id="GO:0004386">
    <property type="term" value="F:helicase activity"/>
    <property type="evidence" value="ECO:0007669"/>
    <property type="project" value="UniProtKB-KW"/>
</dbReference>
<dbReference type="Pfam" id="PF00271">
    <property type="entry name" value="Helicase_C"/>
    <property type="match status" value="1"/>
</dbReference>
<dbReference type="InterPro" id="IPR050628">
    <property type="entry name" value="SNF2_RAD54_helicase_TF"/>
</dbReference>
<keyword evidence="6 13" id="KW-0863">Zinc-finger</keyword>
<gene>
    <name evidence="18" type="ORF">K437DRAFT_223989</name>
</gene>
<dbReference type="SUPFAM" id="SSF52540">
    <property type="entry name" value="P-loop containing nucleoside triphosphate hydrolases"/>
    <property type="match status" value="2"/>
</dbReference>
<organism evidence="18 19">
    <name type="scientific">Tilletiaria anomala (strain ATCC 24038 / CBS 436.72 / UBC 951)</name>
    <dbReference type="NCBI Taxonomy" id="1037660"/>
    <lineage>
        <taxon>Eukaryota</taxon>
        <taxon>Fungi</taxon>
        <taxon>Dikarya</taxon>
        <taxon>Basidiomycota</taxon>
        <taxon>Ustilaginomycotina</taxon>
        <taxon>Exobasidiomycetes</taxon>
        <taxon>Georgefischeriales</taxon>
        <taxon>Tilletiariaceae</taxon>
        <taxon>Tilletiaria</taxon>
    </lineage>
</organism>
<feature type="compositionally biased region" description="Acidic residues" evidence="14">
    <location>
        <begin position="510"/>
        <end position="523"/>
    </location>
</feature>
<dbReference type="EMBL" id="JMSN01000039">
    <property type="protein sequence ID" value="KDN45911.1"/>
    <property type="molecule type" value="Genomic_DNA"/>
</dbReference>
<evidence type="ECO:0000259" key="15">
    <source>
        <dbReference type="PROSITE" id="PS50089"/>
    </source>
</evidence>
<dbReference type="Proteomes" id="UP000027361">
    <property type="component" value="Unassembled WGS sequence"/>
</dbReference>
<dbReference type="GO" id="GO:0006281">
    <property type="term" value="P:DNA repair"/>
    <property type="evidence" value="ECO:0007669"/>
    <property type="project" value="UniProtKB-KW"/>
</dbReference>
<dbReference type="InterPro" id="IPR014001">
    <property type="entry name" value="Helicase_ATP-bd"/>
</dbReference>
<feature type="region of interest" description="Disordered" evidence="14">
    <location>
        <begin position="967"/>
        <end position="995"/>
    </location>
</feature>
<dbReference type="AlphaFoldDB" id="A0A066VWS4"/>
<feature type="compositionally biased region" description="Polar residues" evidence="14">
    <location>
        <begin position="324"/>
        <end position="338"/>
    </location>
</feature>
<dbReference type="Pfam" id="PF08797">
    <property type="entry name" value="HIRAN"/>
    <property type="match status" value="1"/>
</dbReference>
<feature type="region of interest" description="Disordered" evidence="14">
    <location>
        <begin position="355"/>
        <end position="374"/>
    </location>
</feature>
<evidence type="ECO:0000256" key="7">
    <source>
        <dbReference type="ARBA" id="ARBA00022801"/>
    </source>
</evidence>
<dbReference type="GO" id="GO:0005524">
    <property type="term" value="F:ATP binding"/>
    <property type="evidence" value="ECO:0007669"/>
    <property type="project" value="UniProtKB-KW"/>
</dbReference>
<dbReference type="GO" id="GO:0008094">
    <property type="term" value="F:ATP-dependent activity, acting on DNA"/>
    <property type="evidence" value="ECO:0007669"/>
    <property type="project" value="TreeGrafter"/>
</dbReference>
<keyword evidence="7" id="KW-0378">Hydrolase</keyword>
<dbReference type="GO" id="GO:0016818">
    <property type="term" value="F:hydrolase activity, acting on acid anhydrides, in phosphorus-containing anhydrides"/>
    <property type="evidence" value="ECO:0007669"/>
    <property type="project" value="InterPro"/>
</dbReference>
<comment type="subcellular location">
    <subcellularLocation>
        <location evidence="1">Nucleus</location>
    </subcellularLocation>
</comment>
<dbReference type="CDD" id="cd18008">
    <property type="entry name" value="DEXDc_SHPRH-like"/>
    <property type="match status" value="1"/>
</dbReference>
<keyword evidence="10" id="KW-0067">ATP-binding</keyword>
<dbReference type="RefSeq" id="XP_013243349.1">
    <property type="nucleotide sequence ID" value="XM_013387895.1"/>
</dbReference>
<dbReference type="InterPro" id="IPR027417">
    <property type="entry name" value="P-loop_NTPase"/>
</dbReference>
<dbReference type="GO" id="GO:0003676">
    <property type="term" value="F:nucleic acid binding"/>
    <property type="evidence" value="ECO:0007669"/>
    <property type="project" value="InterPro"/>
</dbReference>
<dbReference type="GO" id="GO:0008270">
    <property type="term" value="F:zinc ion binding"/>
    <property type="evidence" value="ECO:0007669"/>
    <property type="project" value="UniProtKB-KW"/>
</dbReference>
<dbReference type="HOGENOM" id="CLU_000315_2_5_1"/>
<evidence type="ECO:0000256" key="12">
    <source>
        <dbReference type="ARBA" id="ARBA00023242"/>
    </source>
</evidence>
<dbReference type="GeneID" id="25262452"/>
<evidence type="ECO:0008006" key="20">
    <source>
        <dbReference type="Google" id="ProtNLM"/>
    </source>
</evidence>
<dbReference type="InParanoid" id="A0A066VWS4"/>
<dbReference type="PROSITE" id="PS50089">
    <property type="entry name" value="ZF_RING_2"/>
    <property type="match status" value="1"/>
</dbReference>
<keyword evidence="12" id="KW-0539">Nucleus</keyword>
<dbReference type="PANTHER" id="PTHR45626:SF22">
    <property type="entry name" value="DNA REPAIR PROTEIN RAD5"/>
    <property type="match status" value="1"/>
</dbReference>
<dbReference type="OrthoDB" id="448448at2759"/>
<keyword evidence="8" id="KW-0347">Helicase</keyword>
<evidence type="ECO:0000256" key="10">
    <source>
        <dbReference type="ARBA" id="ARBA00022840"/>
    </source>
</evidence>
<dbReference type="SMART" id="SM00490">
    <property type="entry name" value="HELICc"/>
    <property type="match status" value="1"/>
</dbReference>
<feature type="compositionally biased region" description="Polar residues" evidence="14">
    <location>
        <begin position="117"/>
        <end position="128"/>
    </location>
</feature>
<dbReference type="CDD" id="cd18793">
    <property type="entry name" value="SF2_C_SNF"/>
    <property type="match status" value="1"/>
</dbReference>
<evidence type="ECO:0000313" key="19">
    <source>
        <dbReference type="Proteomes" id="UP000027361"/>
    </source>
</evidence>
<evidence type="ECO:0000259" key="17">
    <source>
        <dbReference type="PROSITE" id="PS51194"/>
    </source>
</evidence>
<evidence type="ECO:0000256" key="11">
    <source>
        <dbReference type="ARBA" id="ARBA00023204"/>
    </source>
</evidence>
<protein>
    <recommendedName>
        <fullName evidence="20">RAD5-DNA helicase</fullName>
    </recommendedName>
</protein>
<comment type="similarity">
    <text evidence="2">Belongs to the SNF2/RAD54 helicase family.</text>
</comment>
<dbReference type="InterPro" id="IPR001650">
    <property type="entry name" value="Helicase_C-like"/>
</dbReference>
<dbReference type="SMART" id="SM00487">
    <property type="entry name" value="DEXDc"/>
    <property type="match status" value="1"/>
</dbReference>
<evidence type="ECO:0000256" key="3">
    <source>
        <dbReference type="ARBA" id="ARBA00022723"/>
    </source>
</evidence>
<keyword evidence="9" id="KW-0862">Zinc</keyword>
<feature type="domain" description="Helicase C-terminal" evidence="17">
    <location>
        <begin position="1009"/>
        <end position="1171"/>
    </location>
</feature>
<feature type="region of interest" description="Disordered" evidence="14">
    <location>
        <begin position="508"/>
        <end position="537"/>
    </location>
</feature>
<dbReference type="Gene3D" id="3.40.50.300">
    <property type="entry name" value="P-loop containing nucleotide triphosphate hydrolases"/>
    <property type="match status" value="1"/>
</dbReference>
<evidence type="ECO:0000256" key="1">
    <source>
        <dbReference type="ARBA" id="ARBA00004123"/>
    </source>
</evidence>
<dbReference type="PROSITE" id="PS51192">
    <property type="entry name" value="HELICASE_ATP_BIND_1"/>
    <property type="match status" value="1"/>
</dbReference>
<evidence type="ECO:0000256" key="14">
    <source>
        <dbReference type="SAM" id="MobiDB-lite"/>
    </source>
</evidence>
<keyword evidence="4" id="KW-0547">Nucleotide-binding</keyword>
<dbReference type="InterPro" id="IPR001841">
    <property type="entry name" value="Znf_RING"/>
</dbReference>
<dbReference type="Gene3D" id="3.40.50.10810">
    <property type="entry name" value="Tandem AAA-ATPase domain"/>
    <property type="match status" value="2"/>
</dbReference>
<dbReference type="Pfam" id="PF00176">
    <property type="entry name" value="SNF2-rel_dom"/>
    <property type="match status" value="1"/>
</dbReference>
<evidence type="ECO:0000259" key="16">
    <source>
        <dbReference type="PROSITE" id="PS51192"/>
    </source>
</evidence>
<dbReference type="SUPFAM" id="SSF57850">
    <property type="entry name" value="RING/U-box"/>
    <property type="match status" value="1"/>
</dbReference>
<sequence length="1176" mass="131492">MSFFHPSPPLAEAYLTTSTFSQSEDVKLNDISSTSTDKKRSYTITIDDSPTKPTFGNRTPETARERHQRKLTAAREANNWTRRYIGTFIVQGWSTVKGRDYIREGDCVQIVRVNPNKKPQGSNGTATSSDKKQTKLNFGPKKKPQKEKDNFLIRFTNKKGFEVGRIHQEYARSLSRLIDQEIATFEASVVICPEVLTTGVDMVLQVKAYLRADLFTYDSALKARGIDPDGDEPVFAGWSEGKETPMEKRLRERKVSLLRLFNRCDLKPVRSSNVLEKQYKSKGDLLGSENAIKLDGGSVEAKVAPRKKSISPPNSVTQNAANLRAGEQQTQSSSQTVDLTEDDDVSSSTMMCAKEETAEGDAPADGTEIEEGELDRVYKKAQAFDRDLLEVDPPDTFALSLRPYQKQALGWMQSMERKDEGEGDDARELSLHPLWEEYVFPVDDTDPIATSALLESTQRSFYFNPYTGDLSFEFQRASKGARGGILADEMGLGKTIMVASLIHANRPSADEADSCADEQDEEEDVKRDSKKAKLEHDAGDAHVANGKVASEAVRRRITKSSGIQRGRATLVVAPMTLIGQWSDELQRASKAGTLNVMLYYADSKGNLVHQLQSGDVDVVITSYGTLAREYAKFKDLVAKGVKEDTIAYSATLFVVDWQRIILDEAHNIKNRASQNARACCDLIGERRWCITGTPIVNRLSDLYSLLAFLKVEPWGDYSFFNSFISKPFADKNPKALDVVAVVLESVLLRREKRMKDKNGRPIVELSQKTFDIQYLDFSEKEREIYNNVYHRARVQYDRLSAAGQLGRNFSLIFSVLMRLRQAVCHPLLVLGKDKGPTGDAHDDEVPADEVNSQLRKLVAGFQSGSTSSSEEGEKYAAKVLQDLVSDKCDADDDGTCPLCFEEMTIRCLLPKCMHSACKDCVMGFLQSCEDKGKEPTCPTCRQGPVSAEDLIEVIRTRPRRNKIAEAVQAADEVEDEGSEVDGKPPGTQESAHSQPAVFLRRNNFRSSTKLEALVSQLNELRMGDSKLKAVVFSQFTSFLDLVEVVLKRNKFAFVRLDGSSTQREREDVLREFRDAPRQMIMLISLRAGGVGLNLTSANHVFLLDCWWNSSIEDQAVDRIHRIGQTRPVTVHRYLINNSIEERIMAIQRRKTALINNALSGSGKSDTLENLELLFGD</sequence>
<accession>A0A066VWS4</accession>
<dbReference type="InterPro" id="IPR000330">
    <property type="entry name" value="SNF2_N"/>
</dbReference>
<evidence type="ECO:0000256" key="2">
    <source>
        <dbReference type="ARBA" id="ARBA00007025"/>
    </source>
</evidence>
<dbReference type="OMA" id="KVEPWSN"/>
<keyword evidence="19" id="KW-1185">Reference proteome</keyword>
<evidence type="ECO:0000256" key="9">
    <source>
        <dbReference type="ARBA" id="ARBA00022833"/>
    </source>
</evidence>
<keyword evidence="5" id="KW-0227">DNA damage</keyword>
<name>A0A066VWS4_TILAU</name>
<dbReference type="InterPro" id="IPR038718">
    <property type="entry name" value="SNF2-like_sf"/>
</dbReference>
<dbReference type="InterPro" id="IPR014905">
    <property type="entry name" value="HIRAN"/>
</dbReference>
<proteinExistence type="inferred from homology"/>
<dbReference type="InterPro" id="IPR013083">
    <property type="entry name" value="Znf_RING/FYVE/PHD"/>
</dbReference>
<evidence type="ECO:0000256" key="4">
    <source>
        <dbReference type="ARBA" id="ARBA00022741"/>
    </source>
</evidence>
<dbReference type="SMART" id="SM00910">
    <property type="entry name" value="HIRAN"/>
    <property type="match status" value="1"/>
</dbReference>
<evidence type="ECO:0000256" key="13">
    <source>
        <dbReference type="PROSITE-ProRule" id="PRU00175"/>
    </source>
</evidence>
<feature type="region of interest" description="Disordered" evidence="14">
    <location>
        <begin position="113"/>
        <end position="146"/>
    </location>
</feature>
<comment type="caution">
    <text evidence="18">The sequence shown here is derived from an EMBL/GenBank/DDBJ whole genome shotgun (WGS) entry which is preliminary data.</text>
</comment>
<feature type="domain" description="Helicase ATP-binding" evidence="16">
    <location>
        <begin position="475"/>
        <end position="712"/>
    </location>
</feature>
<dbReference type="GO" id="GO:0005634">
    <property type="term" value="C:nucleus"/>
    <property type="evidence" value="ECO:0007669"/>
    <property type="project" value="UniProtKB-SubCell"/>
</dbReference>
<dbReference type="Gene3D" id="3.30.40.10">
    <property type="entry name" value="Zinc/RING finger domain, C3HC4 (zinc finger)"/>
    <property type="match status" value="1"/>
</dbReference>
<dbReference type="PROSITE" id="PS51194">
    <property type="entry name" value="HELICASE_CTER"/>
    <property type="match status" value="1"/>
</dbReference>
<feature type="domain" description="RING-type" evidence="15">
    <location>
        <begin position="896"/>
        <end position="941"/>
    </location>
</feature>
<evidence type="ECO:0000256" key="8">
    <source>
        <dbReference type="ARBA" id="ARBA00022806"/>
    </source>
</evidence>
<evidence type="ECO:0000313" key="18">
    <source>
        <dbReference type="EMBL" id="KDN45911.1"/>
    </source>
</evidence>
<dbReference type="STRING" id="1037660.A0A066VWS4"/>
<dbReference type="PANTHER" id="PTHR45626">
    <property type="entry name" value="TRANSCRIPTION TERMINATION FACTOR 2-RELATED"/>
    <property type="match status" value="1"/>
</dbReference>
<feature type="compositionally biased region" description="Basic and acidic residues" evidence="14">
    <location>
        <begin position="524"/>
        <end position="537"/>
    </location>
</feature>
<keyword evidence="11" id="KW-0234">DNA repair</keyword>
<evidence type="ECO:0000256" key="6">
    <source>
        <dbReference type="ARBA" id="ARBA00022771"/>
    </source>
</evidence>
<evidence type="ECO:0000256" key="5">
    <source>
        <dbReference type="ARBA" id="ARBA00022763"/>
    </source>
</evidence>
<keyword evidence="3" id="KW-0479">Metal-binding</keyword>
<feature type="region of interest" description="Disordered" evidence="14">
    <location>
        <begin position="324"/>
        <end position="349"/>
    </location>
</feature>
<reference evidence="18 19" key="1">
    <citation type="submission" date="2014-05" db="EMBL/GenBank/DDBJ databases">
        <title>Draft genome sequence of a rare smut relative, Tilletiaria anomala UBC 951.</title>
        <authorList>
            <consortium name="DOE Joint Genome Institute"/>
            <person name="Toome M."/>
            <person name="Kuo A."/>
            <person name="Henrissat B."/>
            <person name="Lipzen A."/>
            <person name="Tritt A."/>
            <person name="Yoshinaga Y."/>
            <person name="Zane M."/>
            <person name="Barry K."/>
            <person name="Grigoriev I.V."/>
            <person name="Spatafora J.W."/>
            <person name="Aimea M.C."/>
        </authorList>
    </citation>
    <scope>NUCLEOTIDE SEQUENCE [LARGE SCALE GENOMIC DNA]</scope>
    <source>
        <strain evidence="18 19">UBC 951</strain>
    </source>
</reference>